<evidence type="ECO:0000256" key="2">
    <source>
        <dbReference type="SAM" id="MobiDB-lite"/>
    </source>
</evidence>
<dbReference type="Pfam" id="PF19270">
    <property type="entry name" value="FBO_C"/>
    <property type="match status" value="1"/>
</dbReference>
<evidence type="ECO:0000313" key="5">
    <source>
        <dbReference type="Proteomes" id="UP001451303"/>
    </source>
</evidence>
<dbReference type="InterPro" id="IPR045464">
    <property type="entry name" value="Hrt3/FBXO9_C"/>
</dbReference>
<dbReference type="Proteomes" id="UP001451303">
    <property type="component" value="Unassembled WGS sequence"/>
</dbReference>
<keyword evidence="5" id="KW-1185">Reference proteome</keyword>
<dbReference type="EMBL" id="JAVLET010000001">
    <property type="protein sequence ID" value="KAL0474346.1"/>
    <property type="molecule type" value="Genomic_DNA"/>
</dbReference>
<accession>A0ABR3DNV7</accession>
<dbReference type="PANTHER" id="PTHR12874">
    <property type="entry name" value="F-BOX ONLY PROTEIN 48-RELATED"/>
    <property type="match status" value="1"/>
</dbReference>
<sequence>MDTSGEANPDLESFREQWRAEVRARLPTTQASSSSSQQQPPAPPPPPAPPQQQQPTLSGAELAAEHHLHPRKPPPAPAKKAAAPRQDYEDDYVQPRSFDAPNDEAAAASTSTQGEWTVKKTTKDPVTALDHYEKAVEREAAGSLGDSLKLYRKAFRMDDSVDQKYKNKYFPKSKAKPPATASPGTAGGAESAATAPSSAEQPQTMKELINSFAGVAIEPEGPPVEGMPPPPCPIASLPEELLVHIMRDVAILDVADFVRLAQVCKRFAFLVATEDRIWRRICLGDEFGFGSMHYHWQRQITWEPLTEEDLLTEFEEQMQAQEKVRAEKAAELDKGAADKEDDNEKTAETPDVSLLLPLTPEQRAEKHAEESRATTLVFYKTIYNSSWLRMWRFRSRIRFNGCYISTVNYIRTGQANANATTWGSPVHIVTYYRYLRFFRDGTAISLLTTAEPADVVYHLTREAMALHAGKRQAANNTALTHLPSAPMQYALKGRWRLASAADNPAAPLNEIEGDLIVETEGVGKYIYRLDLTLKSAGKMGAKNNKLVWRGFYNYDRMTDDWGEFTLKHDKPFFFSRVKSYGVLGE</sequence>
<feature type="region of interest" description="Disordered" evidence="2">
    <location>
        <begin position="325"/>
        <end position="352"/>
    </location>
</feature>
<dbReference type="Gene3D" id="1.20.1280.50">
    <property type="match status" value="1"/>
</dbReference>
<organism evidence="4 5">
    <name type="scientific">Neurospora intermedia</name>
    <dbReference type="NCBI Taxonomy" id="5142"/>
    <lineage>
        <taxon>Eukaryota</taxon>
        <taxon>Fungi</taxon>
        <taxon>Dikarya</taxon>
        <taxon>Ascomycota</taxon>
        <taxon>Pezizomycotina</taxon>
        <taxon>Sordariomycetes</taxon>
        <taxon>Sordariomycetidae</taxon>
        <taxon>Sordariales</taxon>
        <taxon>Sordariaceae</taxon>
        <taxon>Neurospora</taxon>
    </lineage>
</organism>
<dbReference type="SUPFAM" id="SSF81383">
    <property type="entry name" value="F-box domain"/>
    <property type="match status" value="1"/>
</dbReference>
<keyword evidence="1" id="KW-0833">Ubl conjugation pathway</keyword>
<proteinExistence type="predicted"/>
<evidence type="ECO:0000259" key="3">
    <source>
        <dbReference type="PROSITE" id="PS50181"/>
    </source>
</evidence>
<dbReference type="Pfam" id="PF12937">
    <property type="entry name" value="F-box-like"/>
    <property type="match status" value="1"/>
</dbReference>
<feature type="compositionally biased region" description="Pro residues" evidence="2">
    <location>
        <begin position="40"/>
        <end position="52"/>
    </location>
</feature>
<dbReference type="InterPro" id="IPR036047">
    <property type="entry name" value="F-box-like_dom_sf"/>
</dbReference>
<dbReference type="PROSITE" id="PS50181">
    <property type="entry name" value="FBOX"/>
    <property type="match status" value="1"/>
</dbReference>
<feature type="domain" description="F-box" evidence="3">
    <location>
        <begin position="231"/>
        <end position="281"/>
    </location>
</feature>
<dbReference type="PANTHER" id="PTHR12874:SF9">
    <property type="entry name" value="F-BOX ONLY PROTEIN 48"/>
    <property type="match status" value="1"/>
</dbReference>
<feature type="region of interest" description="Disordered" evidence="2">
    <location>
        <begin position="168"/>
        <end position="202"/>
    </location>
</feature>
<protein>
    <recommendedName>
        <fullName evidence="3">F-box domain-containing protein</fullName>
    </recommendedName>
</protein>
<dbReference type="InterPro" id="IPR001810">
    <property type="entry name" value="F-box_dom"/>
</dbReference>
<gene>
    <name evidence="4" type="ORF">QR685DRAFT_509556</name>
</gene>
<evidence type="ECO:0000313" key="4">
    <source>
        <dbReference type="EMBL" id="KAL0474346.1"/>
    </source>
</evidence>
<feature type="compositionally biased region" description="Basic and acidic residues" evidence="2">
    <location>
        <begin position="12"/>
        <end position="24"/>
    </location>
</feature>
<comment type="caution">
    <text evidence="4">The sequence shown here is derived from an EMBL/GenBank/DDBJ whole genome shotgun (WGS) entry which is preliminary data.</text>
</comment>
<name>A0ABR3DNV7_NEUIN</name>
<evidence type="ECO:0000256" key="1">
    <source>
        <dbReference type="ARBA" id="ARBA00022786"/>
    </source>
</evidence>
<feature type="compositionally biased region" description="Low complexity" evidence="2">
    <location>
        <begin position="27"/>
        <end position="39"/>
    </location>
</feature>
<feature type="compositionally biased region" description="Basic and acidic residues" evidence="2">
    <location>
        <begin position="325"/>
        <end position="348"/>
    </location>
</feature>
<feature type="region of interest" description="Disordered" evidence="2">
    <location>
        <begin position="1"/>
        <end position="125"/>
    </location>
</feature>
<feature type="compositionally biased region" description="Low complexity" evidence="2">
    <location>
        <begin position="176"/>
        <end position="200"/>
    </location>
</feature>
<reference evidence="4 5" key="1">
    <citation type="submission" date="2023-09" db="EMBL/GenBank/DDBJ databases">
        <title>Multi-omics analysis of a traditional fermented food reveals byproduct-associated fungal strains for waste-to-food upcycling.</title>
        <authorList>
            <consortium name="Lawrence Berkeley National Laboratory"/>
            <person name="Rekdal V.M."/>
            <person name="Villalobos-Escobedo J.M."/>
            <person name="Rodriguez-Valeron N."/>
            <person name="Garcia M.O."/>
            <person name="Vasquez D.P."/>
            <person name="Damayanti I."/>
            <person name="Sorensen P.M."/>
            <person name="Baidoo E.E."/>
            <person name="De Carvalho A.C."/>
            <person name="Riley R."/>
            <person name="Lipzen A."/>
            <person name="He G."/>
            <person name="Yan M."/>
            <person name="Haridas S."/>
            <person name="Daum C."/>
            <person name="Yoshinaga Y."/>
            <person name="Ng V."/>
            <person name="Grigoriev I.V."/>
            <person name="Munk R."/>
            <person name="Nuraida L."/>
            <person name="Wijaya C.H."/>
            <person name="Morales P.-C."/>
            <person name="Keasling J.D."/>
        </authorList>
    </citation>
    <scope>NUCLEOTIDE SEQUENCE [LARGE SCALE GENOMIC DNA]</scope>
    <source>
        <strain evidence="4 5">FGSC 2613</strain>
    </source>
</reference>